<keyword evidence="2" id="KW-1185">Reference proteome</keyword>
<evidence type="ECO:0000313" key="2">
    <source>
        <dbReference type="Proteomes" id="UP001168990"/>
    </source>
</evidence>
<reference evidence="1" key="2">
    <citation type="submission" date="2023-03" db="EMBL/GenBank/DDBJ databases">
        <authorList>
            <person name="Inwood S.N."/>
            <person name="Skelly J.G."/>
            <person name="Guhlin J."/>
            <person name="Harrop T.W.R."/>
            <person name="Goldson S.G."/>
            <person name="Dearden P.K."/>
        </authorList>
    </citation>
    <scope>NUCLEOTIDE SEQUENCE</scope>
    <source>
        <strain evidence="1">Irish</strain>
        <tissue evidence="1">Whole body</tissue>
    </source>
</reference>
<protein>
    <submittedName>
        <fullName evidence="1">Uncharacterized protein</fullName>
    </submittedName>
</protein>
<organism evidence="1 2">
    <name type="scientific">Microctonus aethiopoides</name>
    <dbReference type="NCBI Taxonomy" id="144406"/>
    <lineage>
        <taxon>Eukaryota</taxon>
        <taxon>Metazoa</taxon>
        <taxon>Ecdysozoa</taxon>
        <taxon>Arthropoda</taxon>
        <taxon>Hexapoda</taxon>
        <taxon>Insecta</taxon>
        <taxon>Pterygota</taxon>
        <taxon>Neoptera</taxon>
        <taxon>Endopterygota</taxon>
        <taxon>Hymenoptera</taxon>
        <taxon>Apocrita</taxon>
        <taxon>Ichneumonoidea</taxon>
        <taxon>Braconidae</taxon>
        <taxon>Euphorinae</taxon>
        <taxon>Microctonus</taxon>
    </lineage>
</organism>
<dbReference type="AlphaFoldDB" id="A0AA39KR83"/>
<name>A0AA39KR83_9HYME</name>
<accession>A0AA39KR83</accession>
<comment type="caution">
    <text evidence="1">The sequence shown here is derived from an EMBL/GenBank/DDBJ whole genome shotgun (WGS) entry which is preliminary data.</text>
</comment>
<dbReference type="EMBL" id="JAQQBS010000003">
    <property type="protein sequence ID" value="KAK0170621.1"/>
    <property type="molecule type" value="Genomic_DNA"/>
</dbReference>
<proteinExistence type="predicted"/>
<reference evidence="1" key="1">
    <citation type="journal article" date="2023" name="bioRxiv">
        <title>Scaffold-level genome assemblies of two parasitoid biocontrol wasps reveal the parthenogenesis mechanism and an associated novel virus.</title>
        <authorList>
            <person name="Inwood S."/>
            <person name="Skelly J."/>
            <person name="Guhlin J."/>
            <person name="Harrop T."/>
            <person name="Goldson S."/>
            <person name="Dearden P."/>
        </authorList>
    </citation>
    <scope>NUCLEOTIDE SEQUENCE</scope>
    <source>
        <strain evidence="1">Irish</strain>
        <tissue evidence="1">Whole body</tissue>
    </source>
</reference>
<sequence>MDQCITKTNEEQQWDKPSAKKLAQTKYCEGKYFYEMFPDTAPSQPSTPPLQLHELTRPSHLQQVLYVKAQDRVEFAVKGLISSLLDEIEKQELKEKMILNIETCLEQFIDY</sequence>
<evidence type="ECO:0000313" key="1">
    <source>
        <dbReference type="EMBL" id="KAK0170621.1"/>
    </source>
</evidence>
<gene>
    <name evidence="1" type="ORF">PV328_008454</name>
</gene>
<dbReference type="Proteomes" id="UP001168990">
    <property type="component" value="Unassembled WGS sequence"/>
</dbReference>